<keyword evidence="1" id="KW-0472">Membrane</keyword>
<keyword evidence="1" id="KW-0812">Transmembrane</keyword>
<dbReference type="Proteomes" id="UP000030745">
    <property type="component" value="Unassembled WGS sequence"/>
</dbReference>
<keyword evidence="3" id="KW-1185">Reference proteome</keyword>
<dbReference type="GeneID" id="24137565"/>
<feature type="transmembrane region" description="Helical" evidence="1">
    <location>
        <begin position="173"/>
        <end position="198"/>
    </location>
</feature>
<dbReference type="AlphaFoldDB" id="A0A067BK51"/>
<reference evidence="2 3" key="1">
    <citation type="journal article" date="2013" name="PLoS Genet.">
        <title>Distinctive expansion of potential virulence genes in the genome of the oomycete fish pathogen Saprolegnia parasitica.</title>
        <authorList>
            <person name="Jiang R.H."/>
            <person name="de Bruijn I."/>
            <person name="Haas B.J."/>
            <person name="Belmonte R."/>
            <person name="Lobach L."/>
            <person name="Christie J."/>
            <person name="van den Ackerveken G."/>
            <person name="Bottin A."/>
            <person name="Bulone V."/>
            <person name="Diaz-Moreno S.M."/>
            <person name="Dumas B."/>
            <person name="Fan L."/>
            <person name="Gaulin E."/>
            <person name="Govers F."/>
            <person name="Grenville-Briggs L.J."/>
            <person name="Horner N.R."/>
            <person name="Levin J.Z."/>
            <person name="Mammella M."/>
            <person name="Meijer H.J."/>
            <person name="Morris P."/>
            <person name="Nusbaum C."/>
            <person name="Oome S."/>
            <person name="Phillips A.J."/>
            <person name="van Rooyen D."/>
            <person name="Rzeszutek E."/>
            <person name="Saraiva M."/>
            <person name="Secombes C.J."/>
            <person name="Seidl M.F."/>
            <person name="Snel B."/>
            <person name="Stassen J.H."/>
            <person name="Sykes S."/>
            <person name="Tripathy S."/>
            <person name="van den Berg H."/>
            <person name="Vega-Arreguin J.C."/>
            <person name="Wawra S."/>
            <person name="Young S.K."/>
            <person name="Zeng Q."/>
            <person name="Dieguez-Uribeondo J."/>
            <person name="Russ C."/>
            <person name="Tyler B.M."/>
            <person name="van West P."/>
        </authorList>
    </citation>
    <scope>NUCLEOTIDE SEQUENCE [LARGE SCALE GENOMIC DNA]</scope>
    <source>
        <strain evidence="2 3">CBS 223.65</strain>
    </source>
</reference>
<feature type="transmembrane region" description="Helical" evidence="1">
    <location>
        <begin position="69"/>
        <end position="89"/>
    </location>
</feature>
<accession>A0A067BK51</accession>
<feature type="transmembrane region" description="Helical" evidence="1">
    <location>
        <begin position="109"/>
        <end position="128"/>
    </location>
</feature>
<evidence type="ECO:0000256" key="1">
    <source>
        <dbReference type="SAM" id="Phobius"/>
    </source>
</evidence>
<dbReference type="RefSeq" id="XP_012210469.1">
    <property type="nucleotide sequence ID" value="XM_012355079.1"/>
</dbReference>
<protein>
    <submittedName>
        <fullName evidence="2">Uncharacterized protein</fullName>
    </submittedName>
</protein>
<feature type="transmembrane region" description="Helical" evidence="1">
    <location>
        <begin position="140"/>
        <end position="161"/>
    </location>
</feature>
<feature type="transmembrane region" description="Helical" evidence="1">
    <location>
        <begin position="210"/>
        <end position="227"/>
    </location>
</feature>
<keyword evidence="1" id="KW-1133">Transmembrane helix</keyword>
<gene>
    <name evidence="2" type="ORF">SPRG_15883</name>
</gene>
<dbReference type="VEuPathDB" id="FungiDB:SPRG_15883"/>
<dbReference type="EMBL" id="KK583391">
    <property type="protein sequence ID" value="KDO18834.1"/>
    <property type="molecule type" value="Genomic_DNA"/>
</dbReference>
<dbReference type="OrthoDB" id="67407at2759"/>
<organism evidence="2 3">
    <name type="scientific">Saprolegnia parasitica (strain CBS 223.65)</name>
    <dbReference type="NCBI Taxonomy" id="695850"/>
    <lineage>
        <taxon>Eukaryota</taxon>
        <taxon>Sar</taxon>
        <taxon>Stramenopiles</taxon>
        <taxon>Oomycota</taxon>
        <taxon>Saprolegniomycetes</taxon>
        <taxon>Saprolegniales</taxon>
        <taxon>Saprolegniaceae</taxon>
        <taxon>Saprolegnia</taxon>
    </lineage>
</organism>
<feature type="transmembrane region" description="Helical" evidence="1">
    <location>
        <begin position="40"/>
        <end position="57"/>
    </location>
</feature>
<evidence type="ECO:0000313" key="2">
    <source>
        <dbReference type="EMBL" id="KDO18834.1"/>
    </source>
</evidence>
<dbReference type="KEGG" id="spar:SPRG_15883"/>
<sequence>MDGAILLLMQAAFSVLTLNALLDFRAAVNGNIRAIKLIDAGFALSIAFVPIVILRIVRSREVARTGVTLLLDLFTLQYVPSLLNVVVSVVQDYLNPDQLDPHEAPSYRLYALILCFLVLWAADLATLVTRHVCPTRPPWVAVAASAVSAMATVALYSILVVPTSIPCLRKPRHFVLAILSAFVYHIGIQFVAVLRFVALPSSGPVLHSTWLVRLQYILLFGFCAMLLERVEWPGDYSYTSEDVSNQILRMWQRIDNSSYTAYLERESKLNFIARISKLVKVIHLVPDDRQLKNWSALKLHQLVTYYGAQALSNATST</sequence>
<evidence type="ECO:0000313" key="3">
    <source>
        <dbReference type="Proteomes" id="UP000030745"/>
    </source>
</evidence>
<proteinExistence type="predicted"/>
<name>A0A067BK51_SAPPC</name>